<feature type="binding site" evidence="2">
    <location>
        <begin position="14"/>
        <end position="22"/>
    </location>
    <ligand>
        <name>ATP</name>
        <dbReference type="ChEBI" id="CHEBI:30616"/>
    </ligand>
</feature>
<evidence type="ECO:0000313" key="4">
    <source>
        <dbReference type="EMBL" id="ROH84520.1"/>
    </source>
</evidence>
<feature type="active site" description="Proton acceptor" evidence="1">
    <location>
        <position position="88"/>
    </location>
</feature>
<dbReference type="InterPro" id="IPR027417">
    <property type="entry name" value="P-loop_NTPase"/>
</dbReference>
<protein>
    <submittedName>
        <fullName evidence="4">Deoxynucleoside kinase</fullName>
    </submittedName>
</protein>
<keyword evidence="2" id="KW-0067">ATP-binding</keyword>
<feature type="binding site" evidence="2">
    <location>
        <begin position="140"/>
        <end position="144"/>
    </location>
    <ligand>
        <name>ATP</name>
        <dbReference type="ChEBI" id="CHEBI:30616"/>
    </ligand>
</feature>
<dbReference type="InterPro" id="IPR031314">
    <property type="entry name" value="DNK_dom"/>
</dbReference>
<evidence type="ECO:0000259" key="3">
    <source>
        <dbReference type="Pfam" id="PF01712"/>
    </source>
</evidence>
<dbReference type="EMBL" id="RJVP01000007">
    <property type="protein sequence ID" value="ROH84520.1"/>
    <property type="molecule type" value="Genomic_DNA"/>
</dbReference>
<comment type="caution">
    <text evidence="4">The sequence shown here is derived from an EMBL/GenBank/DDBJ whole genome shotgun (WGS) entry which is preliminary data.</text>
</comment>
<accession>A0A3N0UVH9</accession>
<keyword evidence="4" id="KW-0418">Kinase</keyword>
<dbReference type="AlphaFoldDB" id="A0A3N0UVH9"/>
<reference evidence="4 5" key="1">
    <citation type="submission" date="2018-10" db="EMBL/GenBank/DDBJ databases">
        <authorList>
            <person name="Chen W.-M."/>
        </authorList>
    </citation>
    <scope>NUCLEOTIDE SEQUENCE [LARGE SCALE GENOMIC DNA]</scope>
    <source>
        <strain evidence="4 5">H-5</strain>
    </source>
</reference>
<dbReference type="RefSeq" id="WP_123238112.1">
    <property type="nucleotide sequence ID" value="NZ_RJVP01000007.1"/>
</dbReference>
<dbReference type="InterPro" id="IPR002624">
    <property type="entry name" value="DCK/DGK"/>
</dbReference>
<dbReference type="PANTHER" id="PTHR10513">
    <property type="entry name" value="DEOXYNUCLEOSIDE KINASE"/>
    <property type="match status" value="1"/>
</dbReference>
<dbReference type="Proteomes" id="UP000275137">
    <property type="component" value="Unassembled WGS sequence"/>
</dbReference>
<name>A0A3N0UVH9_9PROT</name>
<dbReference type="CDD" id="cd01673">
    <property type="entry name" value="dNK"/>
    <property type="match status" value="1"/>
</dbReference>
<evidence type="ECO:0000313" key="5">
    <source>
        <dbReference type="Proteomes" id="UP000275137"/>
    </source>
</evidence>
<gene>
    <name evidence="4" type="ORF">ED236_11405</name>
</gene>
<keyword evidence="2" id="KW-0547">Nucleotide-binding</keyword>
<dbReference type="GO" id="GO:0005737">
    <property type="term" value="C:cytoplasm"/>
    <property type="evidence" value="ECO:0007669"/>
    <property type="project" value="TreeGrafter"/>
</dbReference>
<feature type="domain" description="Deoxynucleoside kinase" evidence="3">
    <location>
        <begin position="10"/>
        <end position="200"/>
    </location>
</feature>
<dbReference type="PIRSF" id="PIRSF000705">
    <property type="entry name" value="DNK"/>
    <property type="match status" value="1"/>
</dbReference>
<evidence type="ECO:0000256" key="1">
    <source>
        <dbReference type="PIRSR" id="PIRSR000705-1"/>
    </source>
</evidence>
<dbReference type="PANTHER" id="PTHR10513:SF46">
    <property type="entry name" value="DEOXYGUANOSINE KINASE"/>
    <property type="match status" value="1"/>
</dbReference>
<dbReference type="GO" id="GO:0005524">
    <property type="term" value="F:ATP binding"/>
    <property type="evidence" value="ECO:0007669"/>
    <property type="project" value="UniProtKB-KW"/>
</dbReference>
<dbReference type="Pfam" id="PF01712">
    <property type="entry name" value="dNK"/>
    <property type="match status" value="1"/>
</dbReference>
<proteinExistence type="predicted"/>
<dbReference type="Gene3D" id="3.40.50.300">
    <property type="entry name" value="P-loop containing nucleotide triphosphate hydrolases"/>
    <property type="match status" value="1"/>
</dbReference>
<dbReference type="GO" id="GO:0019136">
    <property type="term" value="F:deoxynucleoside kinase activity"/>
    <property type="evidence" value="ECO:0007669"/>
    <property type="project" value="InterPro"/>
</dbReference>
<dbReference type="InterPro" id="IPR050566">
    <property type="entry name" value="Deoxyribonucleoside_kinase"/>
</dbReference>
<sequence>MQLMERFPYIVVEGPIGSGKTTLARKLADRYNAQLLVEQAEANPFLTRFYQEPGRYALQTQLFFLFQRANQLRELAQRDLFGAATVADFFLEKDPLFARITLDNQEFQLYRQIFQHLQVQAPAPDLVIYLQTPLDALQERVQQRNISYEQNISRDYLHKLSDVYSEFFHQYDAAPLLIVNNDKLNIATEEASLTLLIERIMQMRGRREFFNPNLQ</sequence>
<keyword evidence="5" id="KW-1185">Reference proteome</keyword>
<keyword evidence="4" id="KW-0808">Transferase</keyword>
<dbReference type="SUPFAM" id="SSF52540">
    <property type="entry name" value="P-loop containing nucleoside triphosphate hydrolases"/>
    <property type="match status" value="1"/>
</dbReference>
<organism evidence="4 5">
    <name type="scientific">Pseudomethylobacillus aquaticus</name>
    <dbReference type="NCBI Taxonomy" id="2676064"/>
    <lineage>
        <taxon>Bacteria</taxon>
        <taxon>Pseudomonadati</taxon>
        <taxon>Pseudomonadota</taxon>
        <taxon>Betaproteobacteria</taxon>
        <taxon>Nitrosomonadales</taxon>
        <taxon>Methylophilaceae</taxon>
        <taxon>Pseudomethylobacillus</taxon>
    </lineage>
</organism>
<evidence type="ECO:0000256" key="2">
    <source>
        <dbReference type="PIRSR" id="PIRSR000705-3"/>
    </source>
</evidence>